<proteinExistence type="predicted"/>
<dbReference type="PANTHER" id="PTHR47959:SF25">
    <property type="entry name" value="RNA HELICASE"/>
    <property type="match status" value="1"/>
</dbReference>
<feature type="domain" description="Helicase C-terminal" evidence="6">
    <location>
        <begin position="1"/>
        <end position="101"/>
    </location>
</feature>
<dbReference type="InterPro" id="IPR001650">
    <property type="entry name" value="Helicase_C-like"/>
</dbReference>
<dbReference type="CDD" id="cd18787">
    <property type="entry name" value="SF2_C_DEAD"/>
    <property type="match status" value="1"/>
</dbReference>
<dbReference type="InterPro" id="IPR027417">
    <property type="entry name" value="P-loop_NTPase"/>
</dbReference>
<gene>
    <name evidence="7" type="ORF">PLEPLA_LOCUS8211</name>
</gene>
<evidence type="ECO:0000313" key="8">
    <source>
        <dbReference type="Proteomes" id="UP001153269"/>
    </source>
</evidence>
<dbReference type="Proteomes" id="UP001153269">
    <property type="component" value="Unassembled WGS sequence"/>
</dbReference>
<feature type="region of interest" description="Disordered" evidence="5">
    <location>
        <begin position="153"/>
        <end position="198"/>
    </location>
</feature>
<evidence type="ECO:0000256" key="1">
    <source>
        <dbReference type="ARBA" id="ARBA00022741"/>
    </source>
</evidence>
<dbReference type="PROSITE" id="PS51194">
    <property type="entry name" value="HELICASE_CTER"/>
    <property type="match status" value="1"/>
</dbReference>
<name>A0A9N7TWA6_PLEPL</name>
<dbReference type="SUPFAM" id="SSF52540">
    <property type="entry name" value="P-loop containing nucleoside triphosphate hydrolases"/>
    <property type="match status" value="1"/>
</dbReference>
<dbReference type="GO" id="GO:0003724">
    <property type="term" value="F:RNA helicase activity"/>
    <property type="evidence" value="ECO:0007669"/>
    <property type="project" value="TreeGrafter"/>
</dbReference>
<dbReference type="InterPro" id="IPR050079">
    <property type="entry name" value="DEAD_box_RNA_helicase"/>
</dbReference>
<protein>
    <recommendedName>
        <fullName evidence="6">Helicase C-terminal domain-containing protein</fullName>
    </recommendedName>
</protein>
<reference evidence="7" key="1">
    <citation type="submission" date="2020-03" db="EMBL/GenBank/DDBJ databases">
        <authorList>
            <person name="Weist P."/>
        </authorList>
    </citation>
    <scope>NUCLEOTIDE SEQUENCE</scope>
</reference>
<evidence type="ECO:0000256" key="5">
    <source>
        <dbReference type="SAM" id="MobiDB-lite"/>
    </source>
</evidence>
<dbReference type="GO" id="GO:0005829">
    <property type="term" value="C:cytosol"/>
    <property type="evidence" value="ECO:0007669"/>
    <property type="project" value="TreeGrafter"/>
</dbReference>
<sequence>MKQKQRFANLAKFKASVYKILIATDVASRGLDIPTVQVVINHNTPGLPKNYIHRVGRTARAGRNGVSITLVTQYDIHLVNAIEEQNQTKLKEYPVEEKEVLQILTQVNVTRRRCEIKLETSDFDEKKEINKRKQLILEGKDPDMEAKRKAELEKIRTQKRRFKQKIQESMQRQKHGQLKKKLTKTKHMENKKAPQATA</sequence>
<evidence type="ECO:0000256" key="4">
    <source>
        <dbReference type="ARBA" id="ARBA00022840"/>
    </source>
</evidence>
<evidence type="ECO:0000256" key="2">
    <source>
        <dbReference type="ARBA" id="ARBA00022801"/>
    </source>
</evidence>
<accession>A0A9N7TWA6</accession>
<evidence type="ECO:0000256" key="3">
    <source>
        <dbReference type="ARBA" id="ARBA00022806"/>
    </source>
</evidence>
<dbReference type="SMART" id="SM00490">
    <property type="entry name" value="HELICc"/>
    <property type="match status" value="1"/>
</dbReference>
<keyword evidence="1" id="KW-0547">Nucleotide-binding</keyword>
<organism evidence="7 8">
    <name type="scientific">Pleuronectes platessa</name>
    <name type="common">European plaice</name>
    <dbReference type="NCBI Taxonomy" id="8262"/>
    <lineage>
        <taxon>Eukaryota</taxon>
        <taxon>Metazoa</taxon>
        <taxon>Chordata</taxon>
        <taxon>Craniata</taxon>
        <taxon>Vertebrata</taxon>
        <taxon>Euteleostomi</taxon>
        <taxon>Actinopterygii</taxon>
        <taxon>Neopterygii</taxon>
        <taxon>Teleostei</taxon>
        <taxon>Neoteleostei</taxon>
        <taxon>Acanthomorphata</taxon>
        <taxon>Carangaria</taxon>
        <taxon>Pleuronectiformes</taxon>
        <taxon>Pleuronectoidei</taxon>
        <taxon>Pleuronectidae</taxon>
        <taxon>Pleuronectes</taxon>
    </lineage>
</organism>
<dbReference type="EMBL" id="CADEAL010000447">
    <property type="protein sequence ID" value="CAB1420336.1"/>
    <property type="molecule type" value="Genomic_DNA"/>
</dbReference>
<comment type="caution">
    <text evidence="7">The sequence shown here is derived from an EMBL/GenBank/DDBJ whole genome shotgun (WGS) entry which is preliminary data.</text>
</comment>
<evidence type="ECO:0000259" key="6">
    <source>
        <dbReference type="PROSITE" id="PS51194"/>
    </source>
</evidence>
<evidence type="ECO:0000313" key="7">
    <source>
        <dbReference type="EMBL" id="CAB1420336.1"/>
    </source>
</evidence>
<keyword evidence="3" id="KW-0347">Helicase</keyword>
<feature type="compositionally biased region" description="Basic residues" evidence="5">
    <location>
        <begin position="172"/>
        <end position="185"/>
    </location>
</feature>
<keyword evidence="2" id="KW-0378">Hydrolase</keyword>
<dbReference type="Pfam" id="PF00271">
    <property type="entry name" value="Helicase_C"/>
    <property type="match status" value="1"/>
</dbReference>
<keyword evidence="8" id="KW-1185">Reference proteome</keyword>
<dbReference type="GO" id="GO:0005524">
    <property type="term" value="F:ATP binding"/>
    <property type="evidence" value="ECO:0007669"/>
    <property type="project" value="UniProtKB-KW"/>
</dbReference>
<dbReference type="PANTHER" id="PTHR47959">
    <property type="entry name" value="ATP-DEPENDENT RNA HELICASE RHLE-RELATED"/>
    <property type="match status" value="1"/>
</dbReference>
<keyword evidence="4" id="KW-0067">ATP-binding</keyword>
<dbReference type="Gene3D" id="3.40.50.300">
    <property type="entry name" value="P-loop containing nucleotide triphosphate hydrolases"/>
    <property type="match status" value="1"/>
</dbReference>
<dbReference type="AlphaFoldDB" id="A0A9N7TWA6"/>
<dbReference type="GO" id="GO:0016787">
    <property type="term" value="F:hydrolase activity"/>
    <property type="evidence" value="ECO:0007669"/>
    <property type="project" value="UniProtKB-KW"/>
</dbReference>